<gene>
    <name evidence="2" type="ORF">CVV68_13035</name>
</gene>
<reference evidence="2 3" key="1">
    <citation type="submission" date="2018-05" db="EMBL/GenBank/DDBJ databases">
        <title>Genetic diversity of glacier-inhabiting Cryobacterium bacteria in China and description of Cryobacterium mengkeensis sp. nov. and Arthrobacter glacialis sp. nov.</title>
        <authorList>
            <person name="Liu Q."/>
            <person name="Xin Y.-H."/>
        </authorList>
    </citation>
    <scope>NUCLEOTIDE SEQUENCE [LARGE SCALE GENOMIC DNA]</scope>
    <source>
        <strain evidence="2 3">LI2</strain>
    </source>
</reference>
<evidence type="ECO:0000259" key="1">
    <source>
        <dbReference type="Pfam" id="PF01636"/>
    </source>
</evidence>
<dbReference type="Gene3D" id="3.90.1200.10">
    <property type="match status" value="1"/>
</dbReference>
<proteinExistence type="predicted"/>
<dbReference type="Pfam" id="PF01636">
    <property type="entry name" value="APH"/>
    <property type="match status" value="1"/>
</dbReference>
<dbReference type="AlphaFoldDB" id="A0A2V5L5S2"/>
<accession>A0A2V5L5S2</accession>
<organism evidence="2 3">
    <name type="scientific">Arthrobacter livingstonensis</name>
    <dbReference type="NCBI Taxonomy" id="670078"/>
    <lineage>
        <taxon>Bacteria</taxon>
        <taxon>Bacillati</taxon>
        <taxon>Actinomycetota</taxon>
        <taxon>Actinomycetes</taxon>
        <taxon>Micrococcales</taxon>
        <taxon>Micrococcaceae</taxon>
        <taxon>Arthrobacter</taxon>
    </lineage>
</organism>
<feature type="domain" description="Aminoglycoside phosphotransferase" evidence="1">
    <location>
        <begin position="45"/>
        <end position="234"/>
    </location>
</feature>
<dbReference type="Proteomes" id="UP000247832">
    <property type="component" value="Unassembled WGS sequence"/>
</dbReference>
<protein>
    <submittedName>
        <fullName evidence="2">Aminoglycoside phosphotransferase</fullName>
    </submittedName>
</protein>
<evidence type="ECO:0000313" key="3">
    <source>
        <dbReference type="Proteomes" id="UP000247832"/>
    </source>
</evidence>
<dbReference type="Gene3D" id="3.30.200.20">
    <property type="entry name" value="Phosphorylase Kinase, domain 1"/>
    <property type="match status" value="1"/>
</dbReference>
<dbReference type="InterPro" id="IPR011009">
    <property type="entry name" value="Kinase-like_dom_sf"/>
</dbReference>
<dbReference type="RefSeq" id="WP_110501446.1">
    <property type="nucleotide sequence ID" value="NZ_QJVD01000013.1"/>
</dbReference>
<dbReference type="EMBL" id="QJVD01000013">
    <property type="protein sequence ID" value="PYI66729.1"/>
    <property type="molecule type" value="Genomic_DNA"/>
</dbReference>
<dbReference type="SUPFAM" id="SSF56112">
    <property type="entry name" value="Protein kinase-like (PK-like)"/>
    <property type="match status" value="1"/>
</dbReference>
<sequence>MNARIAWAGLPAEVRAGVGAILGEPVVEAATQPGGYSPGSADRLRLTSGRRVFVKAVSGEVNATSAALHRREAAVTAALPPGLPVPRLLGAYDDGTWVALVLTDVDGRHPHLPWTGPELELVLDALAEIAVRTVPEGLELPRSGDSLRGAFMGWEKLRRRPLDGLDPWAAGNLDVLVELAGHGTQSMAGEALVHGDLRADNVLLAGGSAVLVDWPYASRGAAWLDSLSILIDVNTDSPRGRAEAVLGTRRVFFGVAPRAVTGVLAGWAGYFMDMSRRPDPPGIPTLRVFQRRQADALLGWLRLRLTPVT</sequence>
<keyword evidence="2" id="KW-0808">Transferase</keyword>
<keyword evidence="3" id="KW-1185">Reference proteome</keyword>
<dbReference type="InterPro" id="IPR002575">
    <property type="entry name" value="Aminoglycoside_PTrfase"/>
</dbReference>
<name>A0A2V5L5S2_9MICC</name>
<dbReference type="OrthoDB" id="2570531at2"/>
<dbReference type="GO" id="GO:0016740">
    <property type="term" value="F:transferase activity"/>
    <property type="evidence" value="ECO:0007669"/>
    <property type="project" value="UniProtKB-KW"/>
</dbReference>
<comment type="caution">
    <text evidence="2">The sequence shown here is derived from an EMBL/GenBank/DDBJ whole genome shotgun (WGS) entry which is preliminary data.</text>
</comment>
<evidence type="ECO:0000313" key="2">
    <source>
        <dbReference type="EMBL" id="PYI66729.1"/>
    </source>
</evidence>